<evidence type="ECO:0000256" key="8">
    <source>
        <dbReference type="HAMAP-Rule" id="MF_00277"/>
    </source>
</evidence>
<dbReference type="GO" id="GO:0008081">
    <property type="term" value="F:phosphoric diester hydrolase activity"/>
    <property type="evidence" value="ECO:0007669"/>
    <property type="project" value="UniProtKB-UniRule"/>
</dbReference>
<organism evidence="11 12">
    <name type="scientific">Pseudofulvimonas gallinarii</name>
    <dbReference type="NCBI Taxonomy" id="634155"/>
    <lineage>
        <taxon>Bacteria</taxon>
        <taxon>Pseudomonadati</taxon>
        <taxon>Pseudomonadota</taxon>
        <taxon>Gammaproteobacteria</taxon>
        <taxon>Lysobacterales</taxon>
        <taxon>Rhodanobacteraceae</taxon>
        <taxon>Pseudofulvimonas</taxon>
    </lineage>
</organism>
<keyword evidence="6 8" id="KW-0511">Multifunctional enzyme</keyword>
<name>A0A4R3LJE2_9GAMM</name>
<dbReference type="InterPro" id="IPR010043">
    <property type="entry name" value="UTase/UR"/>
</dbReference>
<dbReference type="InterPro" id="IPR043519">
    <property type="entry name" value="NT_sf"/>
</dbReference>
<dbReference type="GO" id="GO:0006808">
    <property type="term" value="P:regulation of nitrogen utilization"/>
    <property type="evidence" value="ECO:0007669"/>
    <property type="project" value="UniProtKB-UniRule"/>
</dbReference>
<dbReference type="InterPro" id="IPR006674">
    <property type="entry name" value="HD_domain"/>
</dbReference>
<dbReference type="NCBIfam" id="TIGR01693">
    <property type="entry name" value="UTase_glnD"/>
    <property type="match status" value="1"/>
</dbReference>
<dbReference type="HAMAP" id="MF_00277">
    <property type="entry name" value="PII_uridylyl_transf"/>
    <property type="match status" value="1"/>
</dbReference>
<dbReference type="SUPFAM" id="SSF55021">
    <property type="entry name" value="ACT-like"/>
    <property type="match status" value="1"/>
</dbReference>
<keyword evidence="2 8" id="KW-0548">Nucleotidyltransferase</keyword>
<comment type="catalytic activity">
    <reaction evidence="7">
        <text>guanosine 3',5'-bis(diphosphate) + H2O = GDP + diphosphate + H(+)</text>
        <dbReference type="Rhea" id="RHEA:14253"/>
        <dbReference type="ChEBI" id="CHEBI:15377"/>
        <dbReference type="ChEBI" id="CHEBI:15378"/>
        <dbReference type="ChEBI" id="CHEBI:33019"/>
        <dbReference type="ChEBI" id="CHEBI:58189"/>
        <dbReference type="ChEBI" id="CHEBI:77828"/>
        <dbReference type="EC" id="3.1.7.2"/>
    </reaction>
</comment>
<evidence type="ECO:0000256" key="4">
    <source>
        <dbReference type="ARBA" id="ARBA00022801"/>
    </source>
</evidence>
<dbReference type="PANTHER" id="PTHR47320:SF1">
    <property type="entry name" value="BIFUNCTIONAL URIDYLYLTRANSFERASE_URIDYLYL-REMOVING ENZYME"/>
    <property type="match status" value="1"/>
</dbReference>
<dbReference type="InterPro" id="IPR013546">
    <property type="entry name" value="PII_UdlTrfase/GS_AdlTrfase"/>
</dbReference>
<dbReference type="SMART" id="SM00471">
    <property type="entry name" value="HDc"/>
    <property type="match status" value="1"/>
</dbReference>
<dbReference type="EC" id="2.7.7.59" evidence="8"/>
<dbReference type="Gene3D" id="1.10.3210.10">
    <property type="entry name" value="Hypothetical protein af1432"/>
    <property type="match status" value="1"/>
</dbReference>
<dbReference type="EC" id="3.1.4.-" evidence="8"/>
<comment type="similarity">
    <text evidence="8">Belongs to the GlnD family.</text>
</comment>
<evidence type="ECO:0000256" key="6">
    <source>
        <dbReference type="ARBA" id="ARBA00023268"/>
    </source>
</evidence>
<evidence type="ECO:0000256" key="7">
    <source>
        <dbReference type="ARBA" id="ARBA00047968"/>
    </source>
</evidence>
<sequence length="861" mass="94559">MDAAAAGSLIERLRAGIAALAAQEDAAFRGGVPVAELLVLRTHHFDASLRELWQALAGEHAALALFAVGGYGRGELFPQSDLDVLVLCAAEPGVRERQAIEQFVSALWDVGLRPGHSVRTAAQCTQAAADITVCTALMEARQLAGNSAAAGHLAAAVATDVAWPPDDYAQAKLDELVTRHARYGDTSYNLEPNLKEGPGGLRDIQTIAWIARRVTGSAEPSDWIAAGLVRGREWQQLEQARDTLGRLRMGLHLVAGRVEERLLFDHQPTLAQMLGFRDQHRDNRAVEQMMQTYFRAALAVRRVLARFSARWRERPGSDALGREVEPGFIACEDRLSFADIRQLQDDPASPLRLFACWQRHPELRELGAATAAALDQAVSARGAGLAEDENARSVFLDILRGPRVAETLSRMHLHGVLGAYLPAFARVAGRMQYDLFHAYTVDQHTLNVIRNIDRMAAGEAPEFPQASDVFDSLDRPDLLYLAALFHDIAKGRGGDHSELGAGDAAAFCREHGLGAVDSDLVAWLVQQHLLLSITAQKSDITDPAVINRFAAAVADRQRLDMLYLLTMADIAGTAPGLWNTWKARLVADLHAAARLALRRGLEHPIHADERIAQCRNAALELLAEQGIDAARAEAIWADFPPVSFLRYRASLVAWLTSQVANARPDSLPVVAARSVGERGAREIFVHSPDVDGLFAAITAALDRLDLDVVEARIMTSAKGLSLDTFRALERSRREAGPERDEEIVRSLRYALRQRPLRLGPVKRSLSRGQRHFQISPQIDFAPVPSADRTSMSLVCSDRPGLLALIAQVLREQRVRVHGARIATFGERAEDFFLLSDEQNRPLDEASQARVDEALRNRLSER</sequence>
<feature type="domain" description="ACT" evidence="9">
    <location>
        <begin position="682"/>
        <end position="761"/>
    </location>
</feature>
<keyword evidence="5 8" id="KW-0460">Magnesium</keyword>
<evidence type="ECO:0000256" key="2">
    <source>
        <dbReference type="ARBA" id="ARBA00022695"/>
    </source>
</evidence>
<dbReference type="Proteomes" id="UP000294599">
    <property type="component" value="Unassembled WGS sequence"/>
</dbReference>
<dbReference type="AlphaFoldDB" id="A0A4R3LJE2"/>
<feature type="domain" description="HD" evidence="10">
    <location>
        <begin position="441"/>
        <end position="562"/>
    </location>
</feature>
<proteinExistence type="inferred from homology"/>
<dbReference type="Pfam" id="PF01909">
    <property type="entry name" value="NTP_transf_2"/>
    <property type="match status" value="1"/>
</dbReference>
<keyword evidence="1 8" id="KW-0808">Transferase</keyword>
<evidence type="ECO:0000256" key="5">
    <source>
        <dbReference type="ARBA" id="ARBA00022842"/>
    </source>
</evidence>
<dbReference type="InterPro" id="IPR002912">
    <property type="entry name" value="ACT_dom"/>
</dbReference>
<keyword evidence="3" id="KW-0677">Repeat</keyword>
<dbReference type="GO" id="GO:0008893">
    <property type="term" value="F:guanosine-3',5'-bis(diphosphate) 3'-diphosphatase activity"/>
    <property type="evidence" value="ECO:0007669"/>
    <property type="project" value="UniProtKB-EC"/>
</dbReference>
<dbReference type="SUPFAM" id="SSF109604">
    <property type="entry name" value="HD-domain/PDEase-like"/>
    <property type="match status" value="1"/>
</dbReference>
<dbReference type="OrthoDB" id="9758038at2"/>
<dbReference type="InterPro" id="IPR002934">
    <property type="entry name" value="Polymerase_NTP_transf_dom"/>
</dbReference>
<comment type="domain">
    <text evidence="8">Has four distinct domains: an N-terminal nucleotidyltransferase (NT) domain responsible for UTase activity, a central HD domain that encodes UR activity, and two C-terminal ACT domains that seem to have a role in glutamine sensing.</text>
</comment>
<evidence type="ECO:0000313" key="12">
    <source>
        <dbReference type="Proteomes" id="UP000294599"/>
    </source>
</evidence>
<dbReference type="PIRSF" id="PIRSF006288">
    <property type="entry name" value="PII_uridyltransf"/>
    <property type="match status" value="1"/>
</dbReference>
<keyword evidence="12" id="KW-1185">Reference proteome</keyword>
<feature type="domain" description="ACT" evidence="9">
    <location>
        <begin position="790"/>
        <end position="861"/>
    </location>
</feature>
<dbReference type="Pfam" id="PF08335">
    <property type="entry name" value="GlnD_UR_UTase"/>
    <property type="match status" value="1"/>
</dbReference>
<comment type="cofactor">
    <cofactor evidence="8">
        <name>Mg(2+)</name>
        <dbReference type="ChEBI" id="CHEBI:18420"/>
    </cofactor>
</comment>
<feature type="region of interest" description="Uridylyltransferase" evidence="8">
    <location>
        <begin position="1"/>
        <end position="323"/>
    </location>
</feature>
<dbReference type="CDD" id="cd04899">
    <property type="entry name" value="ACT_ACR-UUR-like_2"/>
    <property type="match status" value="1"/>
</dbReference>
<dbReference type="InterPro" id="IPR045865">
    <property type="entry name" value="ACT-like_dom_sf"/>
</dbReference>
<dbReference type="PROSITE" id="PS51671">
    <property type="entry name" value="ACT"/>
    <property type="match status" value="2"/>
</dbReference>
<dbReference type="RefSeq" id="WP_123522950.1">
    <property type="nucleotide sequence ID" value="NZ_JBHLWF010000026.1"/>
</dbReference>
<dbReference type="PANTHER" id="PTHR47320">
    <property type="entry name" value="BIFUNCTIONAL URIDYLYLTRANSFERASE/URIDYLYL-REMOVING ENZYME"/>
    <property type="match status" value="1"/>
</dbReference>
<evidence type="ECO:0000256" key="1">
    <source>
        <dbReference type="ARBA" id="ARBA00022679"/>
    </source>
</evidence>
<evidence type="ECO:0000256" key="3">
    <source>
        <dbReference type="ARBA" id="ARBA00022737"/>
    </source>
</evidence>
<comment type="function">
    <text evidence="8">Modifies, by uridylylation and deuridylylation, the PII regulatory proteins (GlnB and homologs), in response to the nitrogen status of the cell that GlnD senses through the glutamine level. Under low glutamine levels, catalyzes the conversion of the PII proteins and UTP to PII-UMP and PPi, while under higher glutamine levels, GlnD hydrolyzes PII-UMP to PII and UMP (deuridylylation). Thus, controls uridylylation state and activity of the PII proteins, and plays an important role in the regulation of nitrogen metabolism.</text>
</comment>
<evidence type="ECO:0000259" key="9">
    <source>
        <dbReference type="PROSITE" id="PS51671"/>
    </source>
</evidence>
<dbReference type="Gene3D" id="1.20.120.330">
    <property type="entry name" value="Nucleotidyltransferases domain 2"/>
    <property type="match status" value="1"/>
</dbReference>
<protein>
    <recommendedName>
        <fullName evidence="8">Bifunctional uridylyltransferase/uridylyl-removing enzyme</fullName>
        <shortName evidence="8">UTase/UR</shortName>
    </recommendedName>
    <alternativeName>
        <fullName evidence="8">Bifunctional [protein-PII] modification enzyme</fullName>
    </alternativeName>
    <alternativeName>
        <fullName evidence="8">Bifunctional nitrogen sensor protein</fullName>
    </alternativeName>
    <domain>
        <recommendedName>
            <fullName evidence="8">[Protein-PII] uridylyltransferase</fullName>
            <shortName evidence="8">PII uridylyltransferase</shortName>
            <shortName evidence="8">UTase</shortName>
            <ecNumber evidence="8">2.7.7.59</ecNumber>
        </recommendedName>
    </domain>
    <domain>
        <recommendedName>
            <fullName evidence="8">[Protein-PII]-UMP uridylyl-removing enzyme</fullName>
            <shortName evidence="8">UR</shortName>
            <ecNumber evidence="8">3.1.4.-</ecNumber>
        </recommendedName>
    </domain>
</protein>
<dbReference type="PROSITE" id="PS51831">
    <property type="entry name" value="HD"/>
    <property type="match status" value="1"/>
</dbReference>
<keyword evidence="4 8" id="KW-0378">Hydrolase</keyword>
<comment type="caution">
    <text evidence="8">Lacks conserved residue(s) required for the propagation of feature annotation.</text>
</comment>
<evidence type="ECO:0000313" key="11">
    <source>
        <dbReference type="EMBL" id="TCS97766.1"/>
    </source>
</evidence>
<dbReference type="SUPFAM" id="SSF81593">
    <property type="entry name" value="Nucleotidyltransferase substrate binding subunit/domain"/>
    <property type="match status" value="1"/>
</dbReference>
<gene>
    <name evidence="8" type="primary">glnD</name>
    <name evidence="11" type="ORF">EDC25_11146</name>
</gene>
<accession>A0A4R3LJE2</accession>
<dbReference type="CDD" id="cd04900">
    <property type="entry name" value="ACT_UUR-like_1"/>
    <property type="match status" value="1"/>
</dbReference>
<comment type="caution">
    <text evidence="11">The sequence shown here is derived from an EMBL/GenBank/DDBJ whole genome shotgun (WGS) entry which is preliminary data.</text>
</comment>
<dbReference type="GO" id="GO:0008773">
    <property type="term" value="F:[protein-PII] uridylyltransferase activity"/>
    <property type="evidence" value="ECO:0007669"/>
    <property type="project" value="UniProtKB-UniRule"/>
</dbReference>
<comment type="catalytic activity">
    <reaction evidence="8">
        <text>[protein-PII]-uridylyl-L-tyrosine + H2O = [protein-PII]-L-tyrosine + UMP + H(+)</text>
        <dbReference type="Rhea" id="RHEA:48600"/>
        <dbReference type="Rhea" id="RHEA-COMP:12147"/>
        <dbReference type="Rhea" id="RHEA-COMP:12148"/>
        <dbReference type="ChEBI" id="CHEBI:15377"/>
        <dbReference type="ChEBI" id="CHEBI:15378"/>
        <dbReference type="ChEBI" id="CHEBI:46858"/>
        <dbReference type="ChEBI" id="CHEBI:57865"/>
        <dbReference type="ChEBI" id="CHEBI:90602"/>
    </reaction>
</comment>
<evidence type="ECO:0000259" key="10">
    <source>
        <dbReference type="PROSITE" id="PS51831"/>
    </source>
</evidence>
<dbReference type="Pfam" id="PF01966">
    <property type="entry name" value="HD"/>
    <property type="match status" value="1"/>
</dbReference>
<dbReference type="CDD" id="cd00077">
    <property type="entry name" value="HDc"/>
    <property type="match status" value="1"/>
</dbReference>
<dbReference type="EMBL" id="SMAF01000011">
    <property type="protein sequence ID" value="TCS97766.1"/>
    <property type="molecule type" value="Genomic_DNA"/>
</dbReference>
<dbReference type="SUPFAM" id="SSF81301">
    <property type="entry name" value="Nucleotidyltransferase"/>
    <property type="match status" value="1"/>
</dbReference>
<comment type="activity regulation">
    <text evidence="8">Uridylyltransferase (UTase) activity is inhibited by glutamine, while glutamine activates uridylyl-removing (UR) activity.</text>
</comment>
<dbReference type="InterPro" id="IPR003607">
    <property type="entry name" value="HD/PDEase_dom"/>
</dbReference>
<reference evidence="11 12" key="1">
    <citation type="submission" date="2019-03" db="EMBL/GenBank/DDBJ databases">
        <title>Genomic Encyclopedia of Type Strains, Phase IV (KMG-IV): sequencing the most valuable type-strain genomes for metagenomic binning, comparative biology and taxonomic classification.</title>
        <authorList>
            <person name="Goeker M."/>
        </authorList>
    </citation>
    <scope>NUCLEOTIDE SEQUENCE [LARGE SCALE GENOMIC DNA]</scope>
    <source>
        <strain evidence="11 12">DSM 21944</strain>
    </source>
</reference>
<comment type="catalytic activity">
    <reaction evidence="8">
        <text>[protein-PII]-L-tyrosine + UTP = [protein-PII]-uridylyl-L-tyrosine + diphosphate</text>
        <dbReference type="Rhea" id="RHEA:13673"/>
        <dbReference type="Rhea" id="RHEA-COMP:12147"/>
        <dbReference type="Rhea" id="RHEA-COMP:12148"/>
        <dbReference type="ChEBI" id="CHEBI:33019"/>
        <dbReference type="ChEBI" id="CHEBI:46398"/>
        <dbReference type="ChEBI" id="CHEBI:46858"/>
        <dbReference type="ChEBI" id="CHEBI:90602"/>
        <dbReference type="EC" id="2.7.7.59"/>
    </reaction>
</comment>